<organism evidence="1 2">
    <name type="scientific">Amycolatopsis coloradensis</name>
    <dbReference type="NCBI Taxonomy" id="76021"/>
    <lineage>
        <taxon>Bacteria</taxon>
        <taxon>Bacillati</taxon>
        <taxon>Actinomycetota</taxon>
        <taxon>Actinomycetes</taxon>
        <taxon>Pseudonocardiales</taxon>
        <taxon>Pseudonocardiaceae</taxon>
        <taxon>Amycolatopsis</taxon>
    </lineage>
</organism>
<proteinExistence type="predicted"/>
<name>A0ACD5BI52_9PSEU</name>
<keyword evidence="2" id="KW-1185">Reference proteome</keyword>
<accession>A0ACD5BI52</accession>
<sequence length="680" mass="73680">MKFRLLGAIEAWKEDAALPLGGAKPRTVLAALLLSGGQPLSVSRIIDALWPEEPPKTAQALVHSYVATLRKVLRCDGHKEVLQTRSRGYVIEPKTIWLDLTEFERLVAQGRAANAEERYEQGARLLRESLELWRGAPLDNTCAGFAEPERVRLDELRLAVLAERFEAELAIGAEASVVGELAKLVAEHPLQDRFIALLMTAHYRLGRQVEALEVYQGYRQHLLALHGLEPAARLRDLHGAILCSSEELLTPKRAKTESRLSPAQLPPDVPHFTGRSSELARVIDAVARPGLARPSLVVLTGQRGIGKTALAVHACHRVAEAFPDGQVYLDLAGLSAKEAIMRVLRALDVGTSVAPHSADEAAAHYRSSLRDRRVLLLVDNASDKEQLRALLPAAPGCAMVVTTGERLHGMPDTVVHIGPLHPEDSAELLHKLIGTRDDALDELAALCDHHPLALQAAAARLSSRPQWTVTRLVARLRDPGCRLAELSAGDPQLRNEPVSAYRALGERDGRLVAALAIADAPSYVPWMAAALGELSDDEAEDVLDRLADAYLLERDGDAYRMAGLVRLAVAAEACSDDLSRKAVARLYSRYAVAVRRAVAALGTGDSAMGDPAAWLREHRARIQALTRAAIRLGLLPVAESPATPAFRVAPPPAALWPSDGGCRRTTFERGSMPVATPSLR</sequence>
<reference evidence="1" key="1">
    <citation type="submission" date="2023-10" db="EMBL/GenBank/DDBJ databases">
        <title>Whole genome sequencing of actinobacterial strain Amycolatopsis sp. (BCA-696) identifies the underlying plant growth-promoting genes.</title>
        <authorList>
            <person name="Gandham P."/>
            <person name="Vadla N."/>
            <person name="Saji A."/>
            <person name="Srinivas V."/>
            <person name="Ruperao P."/>
            <person name="Selvanayagam S."/>
            <person name="Saxena R.K."/>
            <person name="Rathore A."/>
            <person name="Gopalakrishnan S."/>
            <person name="Thakur V."/>
        </authorList>
    </citation>
    <scope>NUCLEOTIDE SEQUENCE</scope>
    <source>
        <strain evidence="1">BCA-696</strain>
    </source>
</reference>
<gene>
    <name evidence="1" type="ORF">LCL61_17640</name>
</gene>
<evidence type="ECO:0000313" key="2">
    <source>
        <dbReference type="Proteomes" id="UP001456344"/>
    </source>
</evidence>
<evidence type="ECO:0000313" key="1">
    <source>
        <dbReference type="EMBL" id="WYW17375.1"/>
    </source>
</evidence>
<dbReference type="Proteomes" id="UP001456344">
    <property type="component" value="Chromosome"/>
</dbReference>
<dbReference type="EMBL" id="CP150484">
    <property type="protein sequence ID" value="WYW17375.1"/>
    <property type="molecule type" value="Genomic_DNA"/>
</dbReference>
<protein>
    <submittedName>
        <fullName evidence="1">BTAD domain-containing putative transcriptional regulator</fullName>
    </submittedName>
</protein>